<gene>
    <name evidence="3" type="ORF">CEUTPL_LOCUS1421</name>
</gene>
<dbReference type="AlphaFoldDB" id="A0A9N9QE25"/>
<evidence type="ECO:0000256" key="1">
    <source>
        <dbReference type="SAM" id="Coils"/>
    </source>
</evidence>
<proteinExistence type="predicted"/>
<protein>
    <submittedName>
        <fullName evidence="3">Uncharacterized protein</fullName>
    </submittedName>
</protein>
<keyword evidence="2" id="KW-0472">Membrane</keyword>
<keyword evidence="2" id="KW-0812">Transmembrane</keyword>
<name>A0A9N9QE25_9CUCU</name>
<keyword evidence="4" id="KW-1185">Reference proteome</keyword>
<feature type="transmembrane region" description="Helical" evidence="2">
    <location>
        <begin position="6"/>
        <end position="25"/>
    </location>
</feature>
<dbReference type="OrthoDB" id="6783494at2759"/>
<feature type="coiled-coil region" evidence="1">
    <location>
        <begin position="129"/>
        <end position="184"/>
    </location>
</feature>
<sequence length="586" mass="66334">MKIDWITLLGYGIVFWMFLYITDLFKAPSSTMRTSEEVEDLCEKPDRNQPQFSASQLSWTMFMVNSSSLLVIVIIILFIMVIITISRIAWNILSKVGEKMKIEFKTEDKEMLRLQNFSIKENSYLTRKLVEVLEEKTKLSKQITVLTNENRDIKTQNTYVFRQNEALTEELDIAKIECQSLLERSQATEAKFREFSRILDEHKEIENKILGLDLTLDTEVVKLTNSLSKLLDGGQQTLSSELEYSTESSEQLPEIDDKNDNCVLKSLDMPCEQNKKKPSTRCSDANLNAVTESEMDLLEKLKGVEERFGVSILNSKYLDHSTLQAIHSNTDQSQEKLEELEINAKGSTMDSSEQYGIPINSGSLTTIYEESDGSTYETLESAISISGNSNDAPNTTQSQVQINLKNSTSDEYEKSSHEILESKMKISKSSTDALNNKESKTKMDLRNSTTIISDEHDNASYATFESAVTNSGNIPNALNTNQTQSKITLTRNNSEWETQSSESSPETLCLYEKFVAVTRKYIIEPPKIQDTLSVTLPKHLGNMRNRLTTTDKFGPTTQLVQEPKGLVSSSIAFENFMKKLNEFDAP</sequence>
<keyword evidence="2" id="KW-1133">Transmembrane helix</keyword>
<organism evidence="3 4">
    <name type="scientific">Ceutorhynchus assimilis</name>
    <name type="common">cabbage seed weevil</name>
    <dbReference type="NCBI Taxonomy" id="467358"/>
    <lineage>
        <taxon>Eukaryota</taxon>
        <taxon>Metazoa</taxon>
        <taxon>Ecdysozoa</taxon>
        <taxon>Arthropoda</taxon>
        <taxon>Hexapoda</taxon>
        <taxon>Insecta</taxon>
        <taxon>Pterygota</taxon>
        <taxon>Neoptera</taxon>
        <taxon>Endopterygota</taxon>
        <taxon>Coleoptera</taxon>
        <taxon>Polyphaga</taxon>
        <taxon>Cucujiformia</taxon>
        <taxon>Curculionidae</taxon>
        <taxon>Ceutorhynchinae</taxon>
        <taxon>Ceutorhynchus</taxon>
    </lineage>
</organism>
<reference evidence="3" key="1">
    <citation type="submission" date="2022-01" db="EMBL/GenBank/DDBJ databases">
        <authorList>
            <person name="King R."/>
        </authorList>
    </citation>
    <scope>NUCLEOTIDE SEQUENCE</scope>
</reference>
<accession>A0A9N9QE25</accession>
<keyword evidence="1" id="KW-0175">Coiled coil</keyword>
<evidence type="ECO:0000313" key="4">
    <source>
        <dbReference type="Proteomes" id="UP001152799"/>
    </source>
</evidence>
<dbReference type="EMBL" id="OU892277">
    <property type="protein sequence ID" value="CAG9760700.1"/>
    <property type="molecule type" value="Genomic_DNA"/>
</dbReference>
<evidence type="ECO:0000313" key="3">
    <source>
        <dbReference type="EMBL" id="CAG9760700.1"/>
    </source>
</evidence>
<feature type="transmembrane region" description="Helical" evidence="2">
    <location>
        <begin position="69"/>
        <end position="90"/>
    </location>
</feature>
<dbReference type="Proteomes" id="UP001152799">
    <property type="component" value="Chromosome 1"/>
</dbReference>
<evidence type="ECO:0000256" key="2">
    <source>
        <dbReference type="SAM" id="Phobius"/>
    </source>
</evidence>